<reference evidence="2 3" key="1">
    <citation type="submission" date="2019-05" db="EMBL/GenBank/DDBJ databases">
        <title>Another draft genome of Portunus trituberculatus and its Hox gene families provides insights of decapod evolution.</title>
        <authorList>
            <person name="Jeong J.-H."/>
            <person name="Song I."/>
            <person name="Kim S."/>
            <person name="Choi T."/>
            <person name="Kim D."/>
            <person name="Ryu S."/>
            <person name="Kim W."/>
        </authorList>
    </citation>
    <scope>NUCLEOTIDE SEQUENCE [LARGE SCALE GENOMIC DNA]</scope>
    <source>
        <tissue evidence="2">Muscle</tissue>
    </source>
</reference>
<dbReference type="Proteomes" id="UP000324222">
    <property type="component" value="Unassembled WGS sequence"/>
</dbReference>
<evidence type="ECO:0000256" key="1">
    <source>
        <dbReference type="SAM" id="MobiDB-lite"/>
    </source>
</evidence>
<feature type="region of interest" description="Disordered" evidence="1">
    <location>
        <begin position="191"/>
        <end position="218"/>
    </location>
</feature>
<organism evidence="2 3">
    <name type="scientific">Portunus trituberculatus</name>
    <name type="common">Swimming crab</name>
    <name type="synonym">Neptunus trituberculatus</name>
    <dbReference type="NCBI Taxonomy" id="210409"/>
    <lineage>
        <taxon>Eukaryota</taxon>
        <taxon>Metazoa</taxon>
        <taxon>Ecdysozoa</taxon>
        <taxon>Arthropoda</taxon>
        <taxon>Crustacea</taxon>
        <taxon>Multicrustacea</taxon>
        <taxon>Malacostraca</taxon>
        <taxon>Eumalacostraca</taxon>
        <taxon>Eucarida</taxon>
        <taxon>Decapoda</taxon>
        <taxon>Pleocyemata</taxon>
        <taxon>Brachyura</taxon>
        <taxon>Eubrachyura</taxon>
        <taxon>Portunoidea</taxon>
        <taxon>Portunidae</taxon>
        <taxon>Portuninae</taxon>
        <taxon>Portunus</taxon>
    </lineage>
</organism>
<feature type="region of interest" description="Disordered" evidence="1">
    <location>
        <begin position="50"/>
        <end position="94"/>
    </location>
</feature>
<keyword evidence="3" id="KW-1185">Reference proteome</keyword>
<sequence length="218" mass="24007">MTRFAAHSDQQGKVKGRRVTRCQHNVLSAVRPLRLGLLHTGFVKARVSSVTEPWPEPPNCQPAHPQSPQDNPLNFGDGLRKHTKSPASSNPTSRPACLVPCCLCCWSSHDHSAKLPSGVQSVSSPAVARSDRQCNDCAKRGPINTITNKCKEVIRDSKYPQKIISANHNIPHEILLSHTSLTLSHAPQLSRTLPAPHHTRHRPHSEPLQSFEDEGLPL</sequence>
<comment type="caution">
    <text evidence="2">The sequence shown here is derived from an EMBL/GenBank/DDBJ whole genome shotgun (WGS) entry which is preliminary data.</text>
</comment>
<gene>
    <name evidence="2" type="ORF">E2C01_031127</name>
</gene>
<dbReference type="AlphaFoldDB" id="A0A5B7ES86"/>
<evidence type="ECO:0000313" key="2">
    <source>
        <dbReference type="EMBL" id="MPC37640.1"/>
    </source>
</evidence>
<dbReference type="EMBL" id="VSRR010003839">
    <property type="protein sequence ID" value="MPC37640.1"/>
    <property type="molecule type" value="Genomic_DNA"/>
</dbReference>
<proteinExistence type="predicted"/>
<accession>A0A5B7ES86</accession>
<evidence type="ECO:0000313" key="3">
    <source>
        <dbReference type="Proteomes" id="UP000324222"/>
    </source>
</evidence>
<protein>
    <submittedName>
        <fullName evidence="2">Uncharacterized protein</fullName>
    </submittedName>
</protein>
<name>A0A5B7ES86_PORTR</name>